<name>A0A916T6L7_9ACTN</name>
<sequence>MARFYHRLVSMTGRDPHQRGRVATTLELFFDLTFVVVFSLGGVQLAHYLSIGHFRTATLAFAFCALAGIWAWINFTWMSSAFDTDDWLFRLVTMLQMVGVCILALGIEPVFRTVDAGTFVDNEIIVARYVVMRVALLFQWMRVAVQSEEYRATAMIYIASITVAQIGWIISAVAHLSLGKMVVAAAILWVVELAGPVLAERRKSTPWHAHHVAERYGLLVIITLGEGIVGTVTVLQAVVGDYGWSVDAAVFGLTGIAINFCMWWIYFAIPTADILHAHPEKCFPWGYGHAVVYLAIAAFGAGLHVAALQIEHEATISTWVVTATIAGPVAVYLLSMLAMYGYLVGASVRTTAVFVAALAFLVLSVAITYWGTSVVAAMIVIVIAAALVVLYDELTEAHDRAEKLSPELSSAGASGVSSADG</sequence>
<keyword evidence="3" id="KW-1185">Reference proteome</keyword>
<reference evidence="2" key="2">
    <citation type="submission" date="2020-09" db="EMBL/GenBank/DDBJ databases">
        <authorList>
            <person name="Sun Q."/>
            <person name="Zhou Y."/>
        </authorList>
    </citation>
    <scope>NUCLEOTIDE SEQUENCE</scope>
    <source>
        <strain evidence="2">CGMCC 1.12827</strain>
    </source>
</reference>
<dbReference type="InterPro" id="IPR010640">
    <property type="entry name" value="Low_temperature_requirement_A"/>
</dbReference>
<keyword evidence="1" id="KW-0812">Transmembrane</keyword>
<evidence type="ECO:0000313" key="3">
    <source>
        <dbReference type="Proteomes" id="UP000621454"/>
    </source>
</evidence>
<protein>
    <submittedName>
        <fullName evidence="2">Membrane protein</fullName>
    </submittedName>
</protein>
<reference evidence="2" key="1">
    <citation type="journal article" date="2014" name="Int. J. Syst. Evol. Microbiol.">
        <title>Complete genome sequence of Corynebacterium casei LMG S-19264T (=DSM 44701T), isolated from a smear-ripened cheese.</title>
        <authorList>
            <consortium name="US DOE Joint Genome Institute (JGI-PGF)"/>
            <person name="Walter F."/>
            <person name="Albersmeier A."/>
            <person name="Kalinowski J."/>
            <person name="Ruckert C."/>
        </authorList>
    </citation>
    <scope>NUCLEOTIDE SEQUENCE</scope>
    <source>
        <strain evidence="2">CGMCC 1.12827</strain>
    </source>
</reference>
<feature type="transmembrane region" description="Helical" evidence="1">
    <location>
        <begin position="290"/>
        <end position="310"/>
    </location>
</feature>
<accession>A0A916T6L7</accession>
<feature type="transmembrane region" description="Helical" evidence="1">
    <location>
        <begin position="352"/>
        <end position="370"/>
    </location>
</feature>
<dbReference type="PANTHER" id="PTHR36840">
    <property type="entry name" value="BLL5714 PROTEIN"/>
    <property type="match status" value="1"/>
</dbReference>
<feature type="transmembrane region" description="Helical" evidence="1">
    <location>
        <begin position="176"/>
        <end position="195"/>
    </location>
</feature>
<keyword evidence="1" id="KW-1133">Transmembrane helix</keyword>
<organism evidence="2 3">
    <name type="scientific">Gordonia jinhuaensis</name>
    <dbReference type="NCBI Taxonomy" id="1517702"/>
    <lineage>
        <taxon>Bacteria</taxon>
        <taxon>Bacillati</taxon>
        <taxon>Actinomycetota</taxon>
        <taxon>Actinomycetes</taxon>
        <taxon>Mycobacteriales</taxon>
        <taxon>Gordoniaceae</taxon>
        <taxon>Gordonia</taxon>
    </lineage>
</organism>
<dbReference type="EMBL" id="BMGC01000014">
    <property type="protein sequence ID" value="GGB33676.1"/>
    <property type="molecule type" value="Genomic_DNA"/>
</dbReference>
<gene>
    <name evidence="2" type="primary">ltrA</name>
    <name evidence="2" type="ORF">GCM10011489_22260</name>
</gene>
<feature type="transmembrane region" description="Helical" evidence="1">
    <location>
        <begin position="316"/>
        <end position="340"/>
    </location>
</feature>
<dbReference type="PANTHER" id="PTHR36840:SF1">
    <property type="entry name" value="BLL5714 PROTEIN"/>
    <property type="match status" value="1"/>
</dbReference>
<proteinExistence type="predicted"/>
<feature type="transmembrane region" description="Helical" evidence="1">
    <location>
        <begin position="250"/>
        <end position="269"/>
    </location>
</feature>
<keyword evidence="1" id="KW-0472">Membrane</keyword>
<feature type="transmembrane region" description="Helical" evidence="1">
    <location>
        <begin position="87"/>
        <end position="107"/>
    </location>
</feature>
<comment type="caution">
    <text evidence="2">The sequence shown here is derived from an EMBL/GenBank/DDBJ whole genome shotgun (WGS) entry which is preliminary data.</text>
</comment>
<evidence type="ECO:0000256" key="1">
    <source>
        <dbReference type="SAM" id="Phobius"/>
    </source>
</evidence>
<feature type="transmembrane region" description="Helical" evidence="1">
    <location>
        <begin position="57"/>
        <end position="75"/>
    </location>
</feature>
<feature type="transmembrane region" description="Helical" evidence="1">
    <location>
        <begin position="376"/>
        <end position="394"/>
    </location>
</feature>
<feature type="transmembrane region" description="Helical" evidence="1">
    <location>
        <begin position="152"/>
        <end position="170"/>
    </location>
</feature>
<dbReference type="AlphaFoldDB" id="A0A916T6L7"/>
<dbReference type="Pfam" id="PF06772">
    <property type="entry name" value="LtrA"/>
    <property type="match status" value="1"/>
</dbReference>
<feature type="transmembrane region" description="Helical" evidence="1">
    <location>
        <begin position="28"/>
        <end position="51"/>
    </location>
</feature>
<evidence type="ECO:0000313" key="2">
    <source>
        <dbReference type="EMBL" id="GGB33676.1"/>
    </source>
</evidence>
<feature type="transmembrane region" description="Helical" evidence="1">
    <location>
        <begin position="216"/>
        <end position="238"/>
    </location>
</feature>
<feature type="transmembrane region" description="Helical" evidence="1">
    <location>
        <begin position="127"/>
        <end position="145"/>
    </location>
</feature>
<dbReference type="Proteomes" id="UP000621454">
    <property type="component" value="Unassembled WGS sequence"/>
</dbReference>